<dbReference type="EMBL" id="KN817518">
    <property type="protein sequence ID" value="KJA30150.1"/>
    <property type="molecule type" value="Genomic_DNA"/>
</dbReference>
<organism evidence="7 8">
    <name type="scientific">Hypholoma sublateritium (strain FD-334 SS-4)</name>
    <dbReference type="NCBI Taxonomy" id="945553"/>
    <lineage>
        <taxon>Eukaryota</taxon>
        <taxon>Fungi</taxon>
        <taxon>Dikarya</taxon>
        <taxon>Basidiomycota</taxon>
        <taxon>Agaricomycotina</taxon>
        <taxon>Agaricomycetes</taxon>
        <taxon>Agaricomycetidae</taxon>
        <taxon>Agaricales</taxon>
        <taxon>Agaricineae</taxon>
        <taxon>Strophariaceae</taxon>
        <taxon>Hypholoma</taxon>
    </lineage>
</organism>
<evidence type="ECO:0000313" key="7">
    <source>
        <dbReference type="EMBL" id="KJA30150.1"/>
    </source>
</evidence>
<protein>
    <submittedName>
        <fullName evidence="7">Uncharacterized protein</fullName>
    </submittedName>
</protein>
<comment type="similarity">
    <text evidence="2">Belongs to the fl(2)d family.</text>
</comment>
<evidence type="ECO:0000256" key="4">
    <source>
        <dbReference type="ARBA" id="ARBA00023187"/>
    </source>
</evidence>
<keyword evidence="3" id="KW-0507">mRNA processing</keyword>
<evidence type="ECO:0000313" key="8">
    <source>
        <dbReference type="Proteomes" id="UP000054270"/>
    </source>
</evidence>
<dbReference type="OMA" id="VTQLRQY"/>
<evidence type="ECO:0000256" key="3">
    <source>
        <dbReference type="ARBA" id="ARBA00022664"/>
    </source>
</evidence>
<keyword evidence="5" id="KW-0539">Nucleus</keyword>
<gene>
    <name evidence="7" type="ORF">HYPSUDRAFT_60990</name>
</gene>
<feature type="compositionally biased region" description="Basic and acidic residues" evidence="6">
    <location>
        <begin position="254"/>
        <end position="319"/>
    </location>
</feature>
<sequence length="348" mass="37983">MALSSVRELELETLLREKDAQLAEVTDEITVLRQYLSKQPGPSTSEPVTLPSALLSVLLPHINAAAGATTGGSTSTVTAALTQRTRVLQEENDELYQLLKHSETGKLKDEVRGLRRVVAKLEGALKESHKAIVSLSSELDKAYETIQSASRPLAHTYKSESHSHSHSPHNSYHAALPSESGGGGSGHKPPPTEPRAHKRPRLSEPQASPPVSAGPRLASSLPQKPQGHHHSGGSANGPRGEHARDRGRHAKAVMKMEVDGADGRRATPQSRERELERSREQRERPRERERNNRDRERGQGGKERDRPRDAKDWDRDGGKNAHSRRNGHAGTPGRGSGGDAFQLVDLLT</sequence>
<feature type="region of interest" description="Disordered" evidence="6">
    <location>
        <begin position="154"/>
        <end position="348"/>
    </location>
</feature>
<keyword evidence="4" id="KW-0508">mRNA splicing</keyword>
<comment type="subcellular location">
    <subcellularLocation>
        <location evidence="1">Nucleus</location>
    </subcellularLocation>
</comment>
<dbReference type="Pfam" id="PF17098">
    <property type="entry name" value="Wtap"/>
    <property type="match status" value="1"/>
</dbReference>
<evidence type="ECO:0000256" key="2">
    <source>
        <dbReference type="ARBA" id="ARBA00010313"/>
    </source>
</evidence>
<accession>A0A0D2QEZ6</accession>
<proteinExistence type="inferred from homology"/>
<evidence type="ECO:0000256" key="5">
    <source>
        <dbReference type="ARBA" id="ARBA00023242"/>
    </source>
</evidence>
<evidence type="ECO:0000256" key="6">
    <source>
        <dbReference type="SAM" id="MobiDB-lite"/>
    </source>
</evidence>
<dbReference type="GO" id="GO:0005634">
    <property type="term" value="C:nucleus"/>
    <property type="evidence" value="ECO:0007669"/>
    <property type="project" value="UniProtKB-SubCell"/>
</dbReference>
<evidence type="ECO:0000256" key="1">
    <source>
        <dbReference type="ARBA" id="ARBA00004123"/>
    </source>
</evidence>
<reference evidence="8" key="1">
    <citation type="submission" date="2014-04" db="EMBL/GenBank/DDBJ databases">
        <title>Evolutionary Origins and Diversification of the Mycorrhizal Mutualists.</title>
        <authorList>
            <consortium name="DOE Joint Genome Institute"/>
            <consortium name="Mycorrhizal Genomics Consortium"/>
            <person name="Kohler A."/>
            <person name="Kuo A."/>
            <person name="Nagy L.G."/>
            <person name="Floudas D."/>
            <person name="Copeland A."/>
            <person name="Barry K.W."/>
            <person name="Cichocki N."/>
            <person name="Veneault-Fourrey C."/>
            <person name="LaButti K."/>
            <person name="Lindquist E.A."/>
            <person name="Lipzen A."/>
            <person name="Lundell T."/>
            <person name="Morin E."/>
            <person name="Murat C."/>
            <person name="Riley R."/>
            <person name="Ohm R."/>
            <person name="Sun H."/>
            <person name="Tunlid A."/>
            <person name="Henrissat B."/>
            <person name="Grigoriev I.V."/>
            <person name="Hibbett D.S."/>
            <person name="Martin F."/>
        </authorList>
    </citation>
    <scope>NUCLEOTIDE SEQUENCE [LARGE SCALE GENOMIC DNA]</scope>
    <source>
        <strain evidence="8">FD-334 SS-4</strain>
    </source>
</reference>
<dbReference type="GO" id="GO:0008380">
    <property type="term" value="P:RNA splicing"/>
    <property type="evidence" value="ECO:0007669"/>
    <property type="project" value="UniProtKB-KW"/>
</dbReference>
<dbReference type="GO" id="GO:0006397">
    <property type="term" value="P:mRNA processing"/>
    <property type="evidence" value="ECO:0007669"/>
    <property type="project" value="UniProtKB-KW"/>
</dbReference>
<dbReference type="GO" id="GO:0016556">
    <property type="term" value="P:mRNA modification"/>
    <property type="evidence" value="ECO:0007669"/>
    <property type="project" value="InterPro"/>
</dbReference>
<keyword evidence="8" id="KW-1185">Reference proteome</keyword>
<dbReference type="STRING" id="945553.A0A0D2QEZ6"/>
<dbReference type="Proteomes" id="UP000054270">
    <property type="component" value="Unassembled WGS sequence"/>
</dbReference>
<dbReference type="AlphaFoldDB" id="A0A0D2QEZ6"/>
<name>A0A0D2QEZ6_HYPSF</name>
<dbReference type="GO" id="GO:0000381">
    <property type="term" value="P:regulation of alternative mRNA splicing, via spliceosome"/>
    <property type="evidence" value="ECO:0007669"/>
    <property type="project" value="InterPro"/>
</dbReference>
<dbReference type="InterPro" id="IPR033757">
    <property type="entry name" value="WTAP"/>
</dbReference>
<dbReference type="OrthoDB" id="3363802at2759"/>